<protein>
    <submittedName>
        <fullName evidence="2">PRC-barrel domain-containing protein</fullName>
    </submittedName>
</protein>
<dbReference type="Gene3D" id="2.30.30.240">
    <property type="entry name" value="PRC-barrel domain"/>
    <property type="match status" value="1"/>
</dbReference>
<dbReference type="STRING" id="1131731.BAZO_12294"/>
<keyword evidence="3" id="KW-1185">Reference proteome</keyword>
<evidence type="ECO:0000313" key="2">
    <source>
        <dbReference type="EMBL" id="EKN64981.1"/>
    </source>
</evidence>
<dbReference type="RefSeq" id="WP_003331823.1">
    <property type="nucleotide sequence ID" value="NZ_AJLR01000111.1"/>
</dbReference>
<evidence type="ECO:0000259" key="1">
    <source>
        <dbReference type="Pfam" id="PF05239"/>
    </source>
</evidence>
<reference evidence="2 3" key="1">
    <citation type="journal article" date="2012" name="Front. Microbiol.">
        <title>Redundancy and modularity in membrane-associated dissimilatory nitrate reduction in Bacillus.</title>
        <authorList>
            <person name="Heylen K."/>
            <person name="Keltjens J."/>
        </authorList>
    </citation>
    <scope>NUCLEOTIDE SEQUENCE [LARGE SCALE GENOMIC DNA]</scope>
    <source>
        <strain evidence="2 3">LMG 9581</strain>
    </source>
</reference>
<dbReference type="GeneID" id="89468464"/>
<sequence>MKKSNQIVGLPIICISDGSEIGAVKSLVINPDKGSIDFIIIEKEDWQVSVKAIPYKKVVGIGEYAVTVESDNAVIDLNEIPIANQLVNKKIKINGSKVMTRKGELIGEIIEYYLDEDNGQILGASLNVANREVIIASSSVITYGREIIIVKENASNYFLDTPEQLIQDKGIKGDPFQNELAEDYHIKGGTDLFEDLTATSKRQAKQELDFEPDPVKAIKDQQYEILKGKVTTKDLLDLDGNVLISKGTVLGKEEILKAQQLGPSTIVQLSMNVEGE</sequence>
<name>K6DVZ4_SCHAZ</name>
<dbReference type="Pfam" id="PF05239">
    <property type="entry name" value="PRC"/>
    <property type="match status" value="2"/>
</dbReference>
<organism evidence="2 3">
    <name type="scientific">Schinkia azotoformans LMG 9581</name>
    <dbReference type="NCBI Taxonomy" id="1131731"/>
    <lineage>
        <taxon>Bacteria</taxon>
        <taxon>Bacillati</taxon>
        <taxon>Bacillota</taxon>
        <taxon>Bacilli</taxon>
        <taxon>Bacillales</taxon>
        <taxon>Bacillaceae</taxon>
        <taxon>Calidifontibacillus/Schinkia group</taxon>
        <taxon>Schinkia</taxon>
    </lineage>
</organism>
<dbReference type="InterPro" id="IPR011033">
    <property type="entry name" value="PRC_barrel-like_sf"/>
</dbReference>
<dbReference type="Proteomes" id="UP000006315">
    <property type="component" value="Unassembled WGS sequence"/>
</dbReference>
<dbReference type="EMBL" id="AJLR01000111">
    <property type="protein sequence ID" value="EKN64981.1"/>
    <property type="molecule type" value="Genomic_DNA"/>
</dbReference>
<comment type="caution">
    <text evidence="2">The sequence shown here is derived from an EMBL/GenBank/DDBJ whole genome shotgun (WGS) entry which is preliminary data.</text>
</comment>
<feature type="domain" description="PRC-barrel" evidence="1">
    <location>
        <begin position="4"/>
        <end position="72"/>
    </location>
</feature>
<evidence type="ECO:0000313" key="3">
    <source>
        <dbReference type="Proteomes" id="UP000006315"/>
    </source>
</evidence>
<proteinExistence type="predicted"/>
<dbReference type="InterPro" id="IPR027275">
    <property type="entry name" value="PRC-brl_dom"/>
</dbReference>
<feature type="domain" description="PRC-barrel" evidence="1">
    <location>
        <begin position="93"/>
        <end position="154"/>
    </location>
</feature>
<dbReference type="AlphaFoldDB" id="K6DVZ4"/>
<accession>K6DVZ4</accession>
<dbReference type="PATRIC" id="fig|1131731.3.peg.2519"/>
<dbReference type="SUPFAM" id="SSF50346">
    <property type="entry name" value="PRC-barrel domain"/>
    <property type="match status" value="2"/>
</dbReference>
<gene>
    <name evidence="2" type="ORF">BAZO_12294</name>
</gene>